<reference evidence="3 4" key="1">
    <citation type="journal article" date="2018" name="Mycol. Prog.">
        <title>Coniella lustricola, a new species from submerged detritus.</title>
        <authorList>
            <person name="Raudabaugh D.B."/>
            <person name="Iturriaga T."/>
            <person name="Carver A."/>
            <person name="Mondo S."/>
            <person name="Pangilinan J."/>
            <person name="Lipzen A."/>
            <person name="He G."/>
            <person name="Amirebrahimi M."/>
            <person name="Grigoriev I.V."/>
            <person name="Miller A.N."/>
        </authorList>
    </citation>
    <scope>NUCLEOTIDE SEQUENCE [LARGE SCALE GENOMIC DNA]</scope>
    <source>
        <strain evidence="3 4">B22-T-1</strain>
    </source>
</reference>
<protein>
    <recommendedName>
        <fullName evidence="5">Chitin-binding type-4 domain-containing protein</fullName>
    </recommendedName>
</protein>
<organism evidence="3 4">
    <name type="scientific">Coniella lustricola</name>
    <dbReference type="NCBI Taxonomy" id="2025994"/>
    <lineage>
        <taxon>Eukaryota</taxon>
        <taxon>Fungi</taxon>
        <taxon>Dikarya</taxon>
        <taxon>Ascomycota</taxon>
        <taxon>Pezizomycotina</taxon>
        <taxon>Sordariomycetes</taxon>
        <taxon>Sordariomycetidae</taxon>
        <taxon>Diaporthales</taxon>
        <taxon>Schizoparmaceae</taxon>
        <taxon>Coniella</taxon>
    </lineage>
</organism>
<feature type="compositionally biased region" description="Gly residues" evidence="1">
    <location>
        <begin position="271"/>
        <end position="280"/>
    </location>
</feature>
<dbReference type="PANTHER" id="PTHR36182:SF2">
    <property type="entry name" value="LYTIC POLYSACCHARIDE MONOOXYGENASE"/>
    <property type="match status" value="1"/>
</dbReference>
<feature type="region of interest" description="Disordered" evidence="1">
    <location>
        <begin position="266"/>
        <end position="354"/>
    </location>
</feature>
<dbReference type="EMBL" id="KZ678487">
    <property type="protein sequence ID" value="PSR82097.1"/>
    <property type="molecule type" value="Genomic_DNA"/>
</dbReference>
<feature type="chain" id="PRO_5015551050" description="Chitin-binding type-4 domain-containing protein" evidence="2">
    <location>
        <begin position="19"/>
        <end position="462"/>
    </location>
</feature>
<sequence length="462" mass="46863">MFLVLFSALLTTVPTASAHLIMNTPVPYGAYANPPIDNSPLVSTGANFPCKVTDDPGTWYSQAHIADANTYAAGSVQTLAFNGSATHGGGSCQLALTSDMQPSAQTSWRVILSIESGCPTTDGVNPATYDWTVPADLAPGKYSFAWTWISKEAGQPEYYMNCAPITVTASPALKRRLLLNNSPVERRAAAAAAAAAAPVSSEYPELFVANLESVNSCKIGPDVDPLYPAPGPNVEKLLTGSTPAFASHSTSASGSASAVSSASSAATVTGTGSGSGGGGYSSSSTSSTTVETKSSTAVVSSTKTAAATTSSISASVSAKTTSTTSTSTTAPSATSTPASSGSGSNTTTTATTKSGTCTDEGMFNCVGSDYQQCASGGWTTMQALPAGTTCQQGESMGLWARSASVVDEVAGRGGKPGTEKRSAGEDAMRGKGNGEDKRKVKMWRDGRRRLGRVVGAQADDSS</sequence>
<feature type="compositionally biased region" description="Basic and acidic residues" evidence="1">
    <location>
        <begin position="417"/>
        <end position="439"/>
    </location>
</feature>
<dbReference type="PANTHER" id="PTHR36182">
    <property type="entry name" value="PROTEIN, PUTATIVE (AFU_ORTHOLOGUE AFUA_6G10930)-RELATED"/>
    <property type="match status" value="1"/>
</dbReference>
<keyword evidence="2" id="KW-0732">Signal</keyword>
<gene>
    <name evidence="3" type="ORF">BD289DRAFT_371789</name>
</gene>
<dbReference type="OrthoDB" id="2342176at2759"/>
<dbReference type="Proteomes" id="UP000241462">
    <property type="component" value="Unassembled WGS sequence"/>
</dbReference>
<dbReference type="AlphaFoldDB" id="A0A2T3A3C5"/>
<keyword evidence="4" id="KW-1185">Reference proteome</keyword>
<feature type="signal peptide" evidence="2">
    <location>
        <begin position="1"/>
        <end position="18"/>
    </location>
</feature>
<dbReference type="STRING" id="2025994.A0A2T3A3C5"/>
<evidence type="ECO:0008006" key="5">
    <source>
        <dbReference type="Google" id="ProtNLM"/>
    </source>
</evidence>
<evidence type="ECO:0000313" key="3">
    <source>
        <dbReference type="EMBL" id="PSR82097.1"/>
    </source>
</evidence>
<name>A0A2T3A3C5_9PEZI</name>
<accession>A0A2T3A3C5</accession>
<evidence type="ECO:0000313" key="4">
    <source>
        <dbReference type="Proteomes" id="UP000241462"/>
    </source>
</evidence>
<dbReference type="Gene3D" id="2.70.50.70">
    <property type="match status" value="1"/>
</dbReference>
<proteinExistence type="predicted"/>
<dbReference type="InParanoid" id="A0A2T3A3C5"/>
<evidence type="ECO:0000256" key="2">
    <source>
        <dbReference type="SAM" id="SignalP"/>
    </source>
</evidence>
<evidence type="ECO:0000256" key="1">
    <source>
        <dbReference type="SAM" id="MobiDB-lite"/>
    </source>
</evidence>
<feature type="region of interest" description="Disordered" evidence="1">
    <location>
        <begin position="409"/>
        <end position="439"/>
    </location>
</feature>
<feature type="compositionally biased region" description="Low complexity" evidence="1">
    <location>
        <begin position="281"/>
        <end position="354"/>
    </location>
</feature>